<keyword evidence="2" id="KW-1185">Reference proteome</keyword>
<evidence type="ECO:0000313" key="2">
    <source>
        <dbReference type="Proteomes" id="UP000697995"/>
    </source>
</evidence>
<gene>
    <name evidence="1" type="ORF">CKO45_01145</name>
</gene>
<reference evidence="1 2" key="1">
    <citation type="journal article" date="2020" name="Microorganisms">
        <title>Osmotic Adaptation and Compatible Solute Biosynthesis of Phototrophic Bacteria as Revealed from Genome Analyses.</title>
        <authorList>
            <person name="Imhoff J.F."/>
            <person name="Rahn T."/>
            <person name="Kunzel S."/>
            <person name="Keller A."/>
            <person name="Neulinger S.C."/>
        </authorList>
    </citation>
    <scope>NUCLEOTIDE SEQUENCE [LARGE SCALE GENOMIC DNA]</scope>
    <source>
        <strain evidence="1 2">DSM 15382</strain>
    </source>
</reference>
<evidence type="ECO:0000313" key="1">
    <source>
        <dbReference type="EMBL" id="MBK1656832.1"/>
    </source>
</evidence>
<organism evidence="1 2">
    <name type="scientific">Paracraurococcus ruber</name>
    <dbReference type="NCBI Taxonomy" id="77675"/>
    <lineage>
        <taxon>Bacteria</taxon>
        <taxon>Pseudomonadati</taxon>
        <taxon>Pseudomonadota</taxon>
        <taxon>Alphaproteobacteria</taxon>
        <taxon>Acetobacterales</taxon>
        <taxon>Roseomonadaceae</taxon>
        <taxon>Paracraurococcus</taxon>
    </lineage>
</organism>
<dbReference type="EMBL" id="NRSG01000004">
    <property type="protein sequence ID" value="MBK1656832.1"/>
    <property type="molecule type" value="Genomic_DNA"/>
</dbReference>
<sequence length="267" mass="27477">MSNWSMPAASRMETLGAGTGEGVTVTASAAANAKGSYATLGTAGLSYSGFVLQMLPANSGKYRVDVAINTGGSDQVIVEDWLIDATSSGASRSVQNLWLPIAIPSGAAVKARCQAATGSHALRVLLTGYAQDFPGFPGFRALRSLTTFSATEAPTVTQNGTTQTATWQEFSATPLAEPVAALYFAVSTGGDNARTTSRWLAEVASGASGSEVSRLILQGAQNTTDITPGVWGPFPAMLPPSTRLSFKVQCQAAAVDTFGLAAYGLIP</sequence>
<protein>
    <submittedName>
        <fullName evidence="1">Uncharacterized protein</fullName>
    </submittedName>
</protein>
<accession>A0ABS1CQW2</accession>
<dbReference type="Proteomes" id="UP000697995">
    <property type="component" value="Unassembled WGS sequence"/>
</dbReference>
<comment type="caution">
    <text evidence="1">The sequence shown here is derived from an EMBL/GenBank/DDBJ whole genome shotgun (WGS) entry which is preliminary data.</text>
</comment>
<name>A0ABS1CQW2_9PROT</name>
<dbReference type="RefSeq" id="WP_158291872.1">
    <property type="nucleotide sequence ID" value="NZ_NRSG01000004.1"/>
</dbReference>
<proteinExistence type="predicted"/>